<protein>
    <submittedName>
        <fullName evidence="2">Acid phosphatase type 7 isoform X4</fullName>
    </submittedName>
</protein>
<organism evidence="1 2">
    <name type="scientific">Castor canadensis</name>
    <name type="common">American beaver</name>
    <dbReference type="NCBI Taxonomy" id="51338"/>
    <lineage>
        <taxon>Eukaryota</taxon>
        <taxon>Metazoa</taxon>
        <taxon>Chordata</taxon>
        <taxon>Craniata</taxon>
        <taxon>Vertebrata</taxon>
        <taxon>Euteleostomi</taxon>
        <taxon>Mammalia</taxon>
        <taxon>Eutheria</taxon>
        <taxon>Euarchontoglires</taxon>
        <taxon>Glires</taxon>
        <taxon>Rodentia</taxon>
        <taxon>Castorimorpha</taxon>
        <taxon>Castoridae</taxon>
        <taxon>Castor</taxon>
    </lineage>
</organism>
<proteinExistence type="predicted"/>
<dbReference type="RefSeq" id="XP_073914505.1">
    <property type="nucleotide sequence ID" value="XM_074058404.1"/>
</dbReference>
<sequence>MVRGTPSLPLWQCSGLEPAFPLQGLEEWGALEPTPGCVWGPGGRQPQGPAQAAPGHPAGHVRCHSPRDFAYNMDQDNGRVGDRFMRVIEPVAANLPYMTCPGNHEQRYNFSNYKARFSMPGDNEGLWYSWDIGPAHIISFSTEVYFFLHYGHHLVQEQFRWLERDLQKANANRVARPWIITMGHRPMYCSNADLDDCTRHESKVRKGLRGKLYGLEDLFHKYGVDLELWAHEHSYERLWPIYNYQVFNGSRETPYTNPRGPVHIITGSAGCEERLTPFSIFPRPWSALRVKEYGYTRLHILNGTHIHIQQVSDDQHWCLISELHVCKAGAEALPLKRNSSPFCSGKFGDGLS</sequence>
<evidence type="ECO:0000313" key="2">
    <source>
        <dbReference type="RefSeq" id="XP_073914505.1"/>
    </source>
</evidence>
<evidence type="ECO:0000313" key="1">
    <source>
        <dbReference type="Proteomes" id="UP001732720"/>
    </source>
</evidence>
<name>A0AC58LBG8_CASCN</name>
<dbReference type="Proteomes" id="UP001732720">
    <property type="component" value="Chromosome 16"/>
</dbReference>
<keyword evidence="1" id="KW-1185">Reference proteome</keyword>
<reference evidence="2" key="1">
    <citation type="submission" date="2025-08" db="UniProtKB">
        <authorList>
            <consortium name="RefSeq"/>
        </authorList>
    </citation>
    <scope>IDENTIFICATION</scope>
</reference>
<gene>
    <name evidence="2" type="primary">Acp7</name>
</gene>
<accession>A0AC58LBG8</accession>